<dbReference type="InterPro" id="IPR039045">
    <property type="entry name" value="SCHIP_1"/>
</dbReference>
<proteinExistence type="predicted"/>
<feature type="domain" description="Schwannomin interacting protein 1 C-terminal" evidence="4">
    <location>
        <begin position="704"/>
        <end position="889"/>
    </location>
</feature>
<protein>
    <submittedName>
        <fullName evidence="6">Uncharacterized protein LOC106475569</fullName>
    </submittedName>
</protein>
<keyword evidence="5" id="KW-1185">Reference proteome</keyword>
<dbReference type="InterPro" id="IPR015649">
    <property type="entry name" value="SCHIP_1_C"/>
</dbReference>
<evidence type="ECO:0000313" key="5">
    <source>
        <dbReference type="Proteomes" id="UP000694941"/>
    </source>
</evidence>
<keyword evidence="1 2" id="KW-0175">Coiled coil</keyword>
<accession>A0ABM1RYV8</accession>
<evidence type="ECO:0000256" key="2">
    <source>
        <dbReference type="SAM" id="Coils"/>
    </source>
</evidence>
<gene>
    <name evidence="6" type="primary">LOC106475569</name>
</gene>
<dbReference type="Pfam" id="PF10148">
    <property type="entry name" value="SCHIP-1_C"/>
    <property type="match status" value="2"/>
</dbReference>
<feature type="compositionally biased region" description="Polar residues" evidence="3">
    <location>
        <begin position="677"/>
        <end position="697"/>
    </location>
</feature>
<feature type="compositionally biased region" description="Basic and acidic residues" evidence="3">
    <location>
        <begin position="756"/>
        <end position="768"/>
    </location>
</feature>
<evidence type="ECO:0000256" key="1">
    <source>
        <dbReference type="ARBA" id="ARBA00023054"/>
    </source>
</evidence>
<dbReference type="PANTHER" id="PTHR13103:SF2">
    <property type="entry name" value="IQCJ-SCHIP1 READTHROUGH TRANSCRIPT PROTEIN-RELATED"/>
    <property type="match status" value="1"/>
</dbReference>
<organism evidence="5 6">
    <name type="scientific">Limulus polyphemus</name>
    <name type="common">Atlantic horseshoe crab</name>
    <dbReference type="NCBI Taxonomy" id="6850"/>
    <lineage>
        <taxon>Eukaryota</taxon>
        <taxon>Metazoa</taxon>
        <taxon>Ecdysozoa</taxon>
        <taxon>Arthropoda</taxon>
        <taxon>Chelicerata</taxon>
        <taxon>Merostomata</taxon>
        <taxon>Xiphosura</taxon>
        <taxon>Limulidae</taxon>
        <taxon>Limulus</taxon>
    </lineage>
</organism>
<evidence type="ECO:0000313" key="6">
    <source>
        <dbReference type="RefSeq" id="XP_022236563.1"/>
    </source>
</evidence>
<feature type="region of interest" description="Disordered" evidence="3">
    <location>
        <begin position="677"/>
        <end position="768"/>
    </location>
</feature>
<dbReference type="GeneID" id="106475569"/>
<feature type="domain" description="Schwannomin interacting protein 1 C-terminal" evidence="4">
    <location>
        <begin position="627"/>
        <end position="702"/>
    </location>
</feature>
<feature type="region of interest" description="Disordered" evidence="3">
    <location>
        <begin position="177"/>
        <end position="197"/>
    </location>
</feature>
<dbReference type="Proteomes" id="UP000694941">
    <property type="component" value="Unplaced"/>
</dbReference>
<evidence type="ECO:0000259" key="4">
    <source>
        <dbReference type="Pfam" id="PF10148"/>
    </source>
</evidence>
<name>A0ABM1RYV8_LIMPO</name>
<feature type="compositionally biased region" description="Low complexity" evidence="3">
    <location>
        <begin position="720"/>
        <end position="730"/>
    </location>
</feature>
<feature type="coiled-coil region" evidence="2">
    <location>
        <begin position="832"/>
        <end position="866"/>
    </location>
</feature>
<sequence>MTDTNIFVLSSFHKSSQYTQQPGAKGIHRSRRNTGIAPENFRIQQGWNSLQAIEKQQLLVNFNNNHRVSYNRSLTSFLEDESEQAMSLSSPKVICRNVNAEDDVISESDSTCTSPLLKTLTLEENTDGDNKGLGVRNDCNNNGKSASSFSFSPREDLESRDSLYSDISEDSLQDYSLDHSVGSRDNHDHVSETEINSRKESIRLNELTFRKQLQSDSPDSVAQEWEVGSVLIKKQKFSKSSIKQHATENQHLHCSDTPESGSSEFTDFTPMSETSSCSDFDINMATETLNNFSMASSKHCDIQCLVNEEKENASVNIRQNESTAICLEEPKILNTESTIPKCITDKLQNKHTFEVIISKEVEKCEFDSDEKENRTKETINDFPLGEKSSNRVNAKYGGSIASAVKPVVEPLFMEHMFFINDDKKDKITYLRSCKKNCEEMPEPLDIDPDNLVSEIKKTNETSVTPYEHVELPTSDTDVGLGSRDDTAIKSLQKQPSGDLVVISSRHHESKEKEASSITNSDEETFLFSNTLNNNSIMNSAVYRNVAKNVTLPISCVSVRTTRPSSLTEKDKSKYVCPQKDKYKSSSEVSVNFDVYNIETTMPKIDWTAMEAHLTQAAKEPNWYLRHQHDREEIRKKLAMDSDSEDYYCGERVTKKPSLSTRLQSGMNLQICFMNETASDQESQGSDQDAENSCQNDNLSDELSNESGNTDVLYHDKTKSSKSLTESTNSSQVSGTKRQRPSFFFHRPRSWSLQSSQKDRETKDKVEEDFTTRQARLQTEARLALAQAKDMARMQMEVEKQRKKKSPIADIVGIPLPDGHHRLSRQFLTDMNIAQLQVIVNDLHTQIENFNEELVQLLLERDDLHMQQDSMLVDIEDFTRYLGAKNEALCNQ</sequence>
<reference evidence="6" key="1">
    <citation type="submission" date="2025-08" db="UniProtKB">
        <authorList>
            <consortium name="RefSeq"/>
        </authorList>
    </citation>
    <scope>IDENTIFICATION</scope>
    <source>
        <tissue evidence="6">Muscle</tissue>
    </source>
</reference>
<dbReference type="RefSeq" id="XP_022236563.1">
    <property type="nucleotide sequence ID" value="XM_022380855.1"/>
</dbReference>
<dbReference type="PANTHER" id="PTHR13103">
    <property type="entry name" value="SCHWANNOMIN INTERACTING PROTEIN 1"/>
    <property type="match status" value="1"/>
</dbReference>
<evidence type="ECO:0000256" key="3">
    <source>
        <dbReference type="SAM" id="MobiDB-lite"/>
    </source>
</evidence>
<feature type="compositionally biased region" description="Basic and acidic residues" evidence="3">
    <location>
        <begin position="181"/>
        <end position="197"/>
    </location>
</feature>